<feature type="non-terminal residue" evidence="1">
    <location>
        <position position="136"/>
    </location>
</feature>
<gene>
    <name evidence="1" type="ORF">EVOR1521_LOCUS8067</name>
</gene>
<dbReference type="EMBL" id="CAUJNA010000672">
    <property type="protein sequence ID" value="CAJ1379996.1"/>
    <property type="molecule type" value="Genomic_DNA"/>
</dbReference>
<organism evidence="1 2">
    <name type="scientific">Effrenium voratum</name>
    <dbReference type="NCBI Taxonomy" id="2562239"/>
    <lineage>
        <taxon>Eukaryota</taxon>
        <taxon>Sar</taxon>
        <taxon>Alveolata</taxon>
        <taxon>Dinophyceae</taxon>
        <taxon>Suessiales</taxon>
        <taxon>Symbiodiniaceae</taxon>
        <taxon>Effrenium</taxon>
    </lineage>
</organism>
<proteinExistence type="predicted"/>
<accession>A0AA36MU23</accession>
<feature type="non-terminal residue" evidence="1">
    <location>
        <position position="1"/>
    </location>
</feature>
<name>A0AA36MU23_9DINO</name>
<reference evidence="1" key="1">
    <citation type="submission" date="2023-08" db="EMBL/GenBank/DDBJ databases">
        <authorList>
            <person name="Chen Y."/>
            <person name="Shah S."/>
            <person name="Dougan E. K."/>
            <person name="Thang M."/>
            <person name="Chan C."/>
        </authorList>
    </citation>
    <scope>NUCLEOTIDE SEQUENCE</scope>
</reference>
<dbReference type="AlphaFoldDB" id="A0AA36MU23"/>
<comment type="caution">
    <text evidence="1">The sequence shown here is derived from an EMBL/GenBank/DDBJ whole genome shotgun (WGS) entry which is preliminary data.</text>
</comment>
<keyword evidence="2" id="KW-1185">Reference proteome</keyword>
<sequence length="136" mass="15669">SHGCPTCPSLRLNLFNTRAEALAYYIFMISSERVYTQNLQRAHLVRYYISADNLMHYWSFFVRNWISPTCYLDANEVYNLPVWGYWCICDFRQLVGMAIATPADPVSTTNERQAQDAAVMALRHIAGYYGLALLNL</sequence>
<protein>
    <submittedName>
        <fullName evidence="1">Uncharacterized protein</fullName>
    </submittedName>
</protein>
<dbReference type="Proteomes" id="UP001178507">
    <property type="component" value="Unassembled WGS sequence"/>
</dbReference>
<evidence type="ECO:0000313" key="1">
    <source>
        <dbReference type="EMBL" id="CAJ1379996.1"/>
    </source>
</evidence>
<evidence type="ECO:0000313" key="2">
    <source>
        <dbReference type="Proteomes" id="UP001178507"/>
    </source>
</evidence>